<sequence>MILILMIYLTYQYFSRGRSVKEEEVRRSAKKDHISSTRRQQLQLAHVNPAKHKKSNTSVPRRPVEISPSHVLRQSDRLDQASLSRVLVAQAVKEAQTITEKKAAEWEKHGGHVNAAPEIPAKGLAAAMQTIAEQGLKVAEASAANRMDTDDDEDEDDDDWDPTLRGSASPEPTGNYDPGSGDENDQNHENDENDEDNENDEDTPVQQDVDMANVEDSEENENEDRTIRSARRMVITSDSEGENDENDENAPIQHRATSSAESLGEDEHDKENNNELMYDHSDDKENTAVVRHPLLTRGSRGVFDDITAPASPEGLMADWGARSQRLSAEDDGKTRRPFQDLLSDRSPSATQLSSSLTQSFATQLQQASPLPSTLAPAPTLKSFLGSGSVNSMSFSGFSQFSEGGDSESFGPVPLLQPGFSDLFGSATERQRTPRRAVEGREATDEDIFCGNANEGQLKRTGSLDLTQDVSIALNLQPAFQVTEGLMRKADAIFEKEQAFIMESALQKPNKKPELYVNDHGCEEYIIIASL</sequence>
<feature type="chain" id="PRO_5002249180" evidence="2">
    <location>
        <begin position="18"/>
        <end position="530"/>
    </location>
</feature>
<organism evidence="3 4">
    <name type="scientific">Hypholoma sublateritium (strain FD-334 SS-4)</name>
    <dbReference type="NCBI Taxonomy" id="945553"/>
    <lineage>
        <taxon>Eukaryota</taxon>
        <taxon>Fungi</taxon>
        <taxon>Dikarya</taxon>
        <taxon>Basidiomycota</taxon>
        <taxon>Agaricomycotina</taxon>
        <taxon>Agaricomycetes</taxon>
        <taxon>Agaricomycetidae</taxon>
        <taxon>Agaricales</taxon>
        <taxon>Agaricineae</taxon>
        <taxon>Strophariaceae</taxon>
        <taxon>Hypholoma</taxon>
    </lineage>
</organism>
<dbReference type="OrthoDB" id="3361281at2759"/>
<reference evidence="4" key="1">
    <citation type="submission" date="2014-04" db="EMBL/GenBank/DDBJ databases">
        <title>Evolutionary Origins and Diversification of the Mycorrhizal Mutualists.</title>
        <authorList>
            <consortium name="DOE Joint Genome Institute"/>
            <consortium name="Mycorrhizal Genomics Consortium"/>
            <person name="Kohler A."/>
            <person name="Kuo A."/>
            <person name="Nagy L.G."/>
            <person name="Floudas D."/>
            <person name="Copeland A."/>
            <person name="Barry K.W."/>
            <person name="Cichocki N."/>
            <person name="Veneault-Fourrey C."/>
            <person name="LaButti K."/>
            <person name="Lindquist E.A."/>
            <person name="Lipzen A."/>
            <person name="Lundell T."/>
            <person name="Morin E."/>
            <person name="Murat C."/>
            <person name="Riley R."/>
            <person name="Ohm R."/>
            <person name="Sun H."/>
            <person name="Tunlid A."/>
            <person name="Henrissat B."/>
            <person name="Grigoriev I.V."/>
            <person name="Hibbett D.S."/>
            <person name="Martin F."/>
        </authorList>
    </citation>
    <scope>NUCLEOTIDE SEQUENCE [LARGE SCALE GENOMIC DNA]</scope>
    <source>
        <strain evidence="4">FD-334 SS-4</strain>
    </source>
</reference>
<proteinExistence type="predicted"/>
<evidence type="ECO:0000313" key="4">
    <source>
        <dbReference type="Proteomes" id="UP000054270"/>
    </source>
</evidence>
<evidence type="ECO:0000313" key="3">
    <source>
        <dbReference type="EMBL" id="KJA24601.1"/>
    </source>
</evidence>
<feature type="region of interest" description="Disordered" evidence="1">
    <location>
        <begin position="140"/>
        <end position="354"/>
    </location>
</feature>
<feature type="compositionally biased region" description="Acidic residues" evidence="1">
    <location>
        <begin position="239"/>
        <end position="248"/>
    </location>
</feature>
<feature type="compositionally biased region" description="Acidic residues" evidence="1">
    <location>
        <begin position="213"/>
        <end position="222"/>
    </location>
</feature>
<feature type="compositionally biased region" description="Acidic residues" evidence="1">
    <location>
        <begin position="191"/>
        <end position="203"/>
    </location>
</feature>
<dbReference type="STRING" id="945553.A0A0D2P7H6"/>
<gene>
    <name evidence="3" type="ORF">HYPSUDRAFT_478483</name>
</gene>
<evidence type="ECO:0000256" key="1">
    <source>
        <dbReference type="SAM" id="MobiDB-lite"/>
    </source>
</evidence>
<feature type="signal peptide" evidence="2">
    <location>
        <begin position="1"/>
        <end position="17"/>
    </location>
</feature>
<keyword evidence="4" id="KW-1185">Reference proteome</keyword>
<feature type="region of interest" description="Disordered" evidence="1">
    <location>
        <begin position="47"/>
        <end position="73"/>
    </location>
</feature>
<accession>A0A0D2P7H6</accession>
<feature type="region of interest" description="Disordered" evidence="1">
    <location>
        <begin position="420"/>
        <end position="442"/>
    </location>
</feature>
<protein>
    <submittedName>
        <fullName evidence="3">Uncharacterized protein</fullName>
    </submittedName>
</protein>
<evidence type="ECO:0000256" key="2">
    <source>
        <dbReference type="SAM" id="SignalP"/>
    </source>
</evidence>
<dbReference type="AlphaFoldDB" id="A0A0D2P7H6"/>
<feature type="compositionally biased region" description="Acidic residues" evidence="1">
    <location>
        <begin position="149"/>
        <end position="161"/>
    </location>
</feature>
<dbReference type="EMBL" id="KN817536">
    <property type="protein sequence ID" value="KJA24601.1"/>
    <property type="molecule type" value="Genomic_DNA"/>
</dbReference>
<dbReference type="Proteomes" id="UP000054270">
    <property type="component" value="Unassembled WGS sequence"/>
</dbReference>
<feature type="compositionally biased region" description="Basic and acidic residues" evidence="1">
    <location>
        <begin position="428"/>
        <end position="442"/>
    </location>
</feature>
<feature type="compositionally biased region" description="Basic and acidic residues" evidence="1">
    <location>
        <begin position="265"/>
        <end position="286"/>
    </location>
</feature>
<keyword evidence="2" id="KW-0732">Signal</keyword>
<name>A0A0D2P7H6_HYPSF</name>
<feature type="compositionally biased region" description="Basic and acidic residues" evidence="1">
    <location>
        <begin position="327"/>
        <end position="338"/>
    </location>
</feature>